<dbReference type="Pfam" id="PF00072">
    <property type="entry name" value="Response_reg"/>
    <property type="match status" value="1"/>
</dbReference>
<dbReference type="InterPro" id="IPR016032">
    <property type="entry name" value="Sig_transdc_resp-reg_C-effctor"/>
</dbReference>
<dbReference type="GO" id="GO:0000976">
    <property type="term" value="F:transcription cis-regulatory region binding"/>
    <property type="evidence" value="ECO:0007669"/>
    <property type="project" value="TreeGrafter"/>
</dbReference>
<dbReference type="PROSITE" id="PS51755">
    <property type="entry name" value="OMPR_PHOB"/>
    <property type="match status" value="1"/>
</dbReference>
<dbReference type="InterPro" id="IPR011006">
    <property type="entry name" value="CheY-like_superfamily"/>
</dbReference>
<name>A0A502FCZ1_9PROT</name>
<dbReference type="PANTHER" id="PTHR48111:SF40">
    <property type="entry name" value="PHOSPHATE REGULON TRANSCRIPTIONAL REGULATORY PROTEIN PHOB"/>
    <property type="match status" value="1"/>
</dbReference>
<accession>A0A502FCZ1</accession>
<evidence type="ECO:0000256" key="7">
    <source>
        <dbReference type="ARBA" id="ARBA00023012"/>
    </source>
</evidence>
<keyword evidence="18" id="KW-1185">Reference proteome</keyword>
<keyword evidence="3" id="KW-0813">Transport</keyword>
<evidence type="ECO:0000256" key="13">
    <source>
        <dbReference type="PROSITE-ProRule" id="PRU00169"/>
    </source>
</evidence>
<dbReference type="Pfam" id="PF00486">
    <property type="entry name" value="Trans_reg_C"/>
    <property type="match status" value="1"/>
</dbReference>
<evidence type="ECO:0000256" key="9">
    <source>
        <dbReference type="ARBA" id="ARBA00023125"/>
    </source>
</evidence>
<dbReference type="Proteomes" id="UP000317078">
    <property type="component" value="Unassembled WGS sequence"/>
</dbReference>
<evidence type="ECO:0000313" key="17">
    <source>
        <dbReference type="EMBL" id="TPG47270.1"/>
    </source>
</evidence>
<feature type="modified residue" description="4-aspartylphosphate" evidence="13">
    <location>
        <position position="64"/>
    </location>
</feature>
<evidence type="ECO:0000256" key="10">
    <source>
        <dbReference type="ARBA" id="ARBA00023159"/>
    </source>
</evidence>
<evidence type="ECO:0000256" key="6">
    <source>
        <dbReference type="ARBA" id="ARBA00022592"/>
    </source>
</evidence>
<comment type="subcellular location">
    <subcellularLocation>
        <location evidence="1">Cytoplasm</location>
    </subcellularLocation>
</comment>
<gene>
    <name evidence="17" type="primary">phoB</name>
    <name evidence="17" type="ORF">EAH89_23480</name>
</gene>
<dbReference type="GO" id="GO:0032993">
    <property type="term" value="C:protein-DNA complex"/>
    <property type="evidence" value="ECO:0007669"/>
    <property type="project" value="TreeGrafter"/>
</dbReference>
<evidence type="ECO:0000259" key="15">
    <source>
        <dbReference type="PROSITE" id="PS50110"/>
    </source>
</evidence>
<dbReference type="GO" id="GO:0000156">
    <property type="term" value="F:phosphorelay response regulator activity"/>
    <property type="evidence" value="ECO:0007669"/>
    <property type="project" value="InterPro"/>
</dbReference>
<reference evidence="17 18" key="1">
    <citation type="journal article" date="2019" name="Environ. Microbiol.">
        <title>Species interactions and distinct microbial communities in high Arctic permafrost affected cryosols are associated with the CH4 and CO2 gas fluxes.</title>
        <authorList>
            <person name="Altshuler I."/>
            <person name="Hamel J."/>
            <person name="Turney S."/>
            <person name="Magnuson E."/>
            <person name="Levesque R."/>
            <person name="Greer C."/>
            <person name="Whyte L.G."/>
        </authorList>
    </citation>
    <scope>NUCLEOTIDE SEQUENCE [LARGE SCALE GENOMIC DNA]</scope>
    <source>
        <strain evidence="17 18">S9.3B</strain>
    </source>
</reference>
<dbReference type="InterPro" id="IPR011879">
    <property type="entry name" value="Sig_transdc_resp-reg_PhoB"/>
</dbReference>
<evidence type="ECO:0000256" key="8">
    <source>
        <dbReference type="ARBA" id="ARBA00023015"/>
    </source>
</evidence>
<evidence type="ECO:0000256" key="5">
    <source>
        <dbReference type="ARBA" id="ARBA00022553"/>
    </source>
</evidence>
<comment type="function">
    <text evidence="12">This protein is a positive regulator for the phosphate regulon. Transcription of this operon is positively regulated by PhoB and PhoR when phosphate is limited.</text>
</comment>
<dbReference type="SUPFAM" id="SSF46894">
    <property type="entry name" value="C-terminal effector domain of the bipartite response regulators"/>
    <property type="match status" value="1"/>
</dbReference>
<dbReference type="SMART" id="SM00862">
    <property type="entry name" value="Trans_reg_C"/>
    <property type="match status" value="1"/>
</dbReference>
<evidence type="ECO:0000256" key="4">
    <source>
        <dbReference type="ARBA" id="ARBA00022490"/>
    </source>
</evidence>
<evidence type="ECO:0000256" key="3">
    <source>
        <dbReference type="ARBA" id="ARBA00022448"/>
    </source>
</evidence>
<feature type="DNA-binding region" description="OmpR/PhoB-type" evidence="14">
    <location>
        <begin position="140"/>
        <end position="238"/>
    </location>
</feature>
<evidence type="ECO:0000256" key="14">
    <source>
        <dbReference type="PROSITE-ProRule" id="PRU01091"/>
    </source>
</evidence>
<keyword evidence="11" id="KW-0804">Transcription</keyword>
<sequence length="239" mass="26768">MGTRSASLPESQRPTILVVEDEAPLLTLLRYNLEKQGFRVEEATDGPEALIRVAEAKPDLLLLDWMLPAMSGLEVCRQLRRRPETRDLPIIMVTARTEEADAVRALDTGADDHIGKPFTIEALLARIRAVMRRAAGPASKGALAWQDIAMDQDAHRVTRGGRSLHLGPTEYRLLEFFLQHPGRVFSREQLLDAVWGRDIHVELRTVDVHIRRLRKAVNGEGDADVIRTVRSAGYALDVE</sequence>
<dbReference type="NCBIfam" id="TIGR02154">
    <property type="entry name" value="PhoB"/>
    <property type="match status" value="1"/>
</dbReference>
<dbReference type="InterPro" id="IPR039420">
    <property type="entry name" value="WalR-like"/>
</dbReference>
<dbReference type="InterPro" id="IPR001789">
    <property type="entry name" value="Sig_transdc_resp-reg_receiver"/>
</dbReference>
<dbReference type="GO" id="GO:0005829">
    <property type="term" value="C:cytosol"/>
    <property type="evidence" value="ECO:0007669"/>
    <property type="project" value="TreeGrafter"/>
</dbReference>
<evidence type="ECO:0000256" key="1">
    <source>
        <dbReference type="ARBA" id="ARBA00004496"/>
    </source>
</evidence>
<organism evidence="17 18">
    <name type="scientific">Muricoccus nepalensis</name>
    <dbReference type="NCBI Taxonomy" id="1854500"/>
    <lineage>
        <taxon>Bacteria</taxon>
        <taxon>Pseudomonadati</taxon>
        <taxon>Pseudomonadota</taxon>
        <taxon>Alphaproteobacteria</taxon>
        <taxon>Acetobacterales</taxon>
        <taxon>Roseomonadaceae</taxon>
        <taxon>Muricoccus</taxon>
    </lineage>
</organism>
<feature type="domain" description="OmpR/PhoB-type" evidence="16">
    <location>
        <begin position="140"/>
        <end position="238"/>
    </location>
</feature>
<dbReference type="RefSeq" id="WP_140886167.1">
    <property type="nucleotide sequence ID" value="NZ_RCZP01000035.1"/>
</dbReference>
<keyword evidence="6" id="KW-0592">Phosphate transport</keyword>
<keyword evidence="5 13" id="KW-0597">Phosphoprotein</keyword>
<dbReference type="EMBL" id="RCZP01000035">
    <property type="protein sequence ID" value="TPG47270.1"/>
    <property type="molecule type" value="Genomic_DNA"/>
</dbReference>
<keyword evidence="9 14" id="KW-0238">DNA-binding</keyword>
<proteinExistence type="predicted"/>
<keyword evidence="4" id="KW-0963">Cytoplasm</keyword>
<dbReference type="PANTHER" id="PTHR48111">
    <property type="entry name" value="REGULATOR OF RPOS"/>
    <property type="match status" value="1"/>
</dbReference>
<dbReference type="FunFam" id="3.40.50.2300:FF:000001">
    <property type="entry name" value="DNA-binding response regulator PhoB"/>
    <property type="match status" value="1"/>
</dbReference>
<evidence type="ECO:0000259" key="16">
    <source>
        <dbReference type="PROSITE" id="PS51755"/>
    </source>
</evidence>
<protein>
    <recommendedName>
        <fullName evidence="2">Phosphate regulon transcriptional regulatory protein PhoB</fullName>
    </recommendedName>
</protein>
<evidence type="ECO:0000313" key="18">
    <source>
        <dbReference type="Proteomes" id="UP000317078"/>
    </source>
</evidence>
<dbReference type="SUPFAM" id="SSF52172">
    <property type="entry name" value="CheY-like"/>
    <property type="match status" value="1"/>
</dbReference>
<dbReference type="AlphaFoldDB" id="A0A502FCZ1"/>
<evidence type="ECO:0000256" key="12">
    <source>
        <dbReference type="ARBA" id="ARBA00024735"/>
    </source>
</evidence>
<dbReference type="GO" id="GO:0006355">
    <property type="term" value="P:regulation of DNA-templated transcription"/>
    <property type="evidence" value="ECO:0007669"/>
    <property type="project" value="InterPro"/>
</dbReference>
<dbReference type="CDD" id="cd00383">
    <property type="entry name" value="trans_reg_C"/>
    <property type="match status" value="1"/>
</dbReference>
<evidence type="ECO:0000256" key="11">
    <source>
        <dbReference type="ARBA" id="ARBA00023163"/>
    </source>
</evidence>
<dbReference type="OrthoDB" id="9802426at2"/>
<comment type="caution">
    <text evidence="17">The sequence shown here is derived from an EMBL/GenBank/DDBJ whole genome shotgun (WGS) entry which is preliminary data.</text>
</comment>
<keyword evidence="8" id="KW-0805">Transcription regulation</keyword>
<dbReference type="PROSITE" id="PS50110">
    <property type="entry name" value="RESPONSE_REGULATORY"/>
    <property type="match status" value="1"/>
</dbReference>
<dbReference type="SMART" id="SM00448">
    <property type="entry name" value="REC"/>
    <property type="match status" value="1"/>
</dbReference>
<keyword evidence="10" id="KW-0010">Activator</keyword>
<dbReference type="InterPro" id="IPR001867">
    <property type="entry name" value="OmpR/PhoB-type_DNA-bd"/>
</dbReference>
<dbReference type="Gene3D" id="3.40.50.2300">
    <property type="match status" value="1"/>
</dbReference>
<keyword evidence="7" id="KW-0902">Two-component regulatory system</keyword>
<dbReference type="GO" id="GO:0006817">
    <property type="term" value="P:phosphate ion transport"/>
    <property type="evidence" value="ECO:0007669"/>
    <property type="project" value="UniProtKB-KW"/>
</dbReference>
<evidence type="ECO:0000256" key="2">
    <source>
        <dbReference type="ARBA" id="ARBA00013332"/>
    </source>
</evidence>
<dbReference type="Gene3D" id="1.10.10.10">
    <property type="entry name" value="Winged helix-like DNA-binding domain superfamily/Winged helix DNA-binding domain"/>
    <property type="match status" value="1"/>
</dbReference>
<feature type="domain" description="Response regulatory" evidence="15">
    <location>
        <begin position="15"/>
        <end position="131"/>
    </location>
</feature>
<dbReference type="InterPro" id="IPR036388">
    <property type="entry name" value="WH-like_DNA-bd_sf"/>
</dbReference>